<reference evidence="1" key="1">
    <citation type="journal article" date="2014" name="Int. J. Syst. Evol. Microbiol.">
        <title>Complete genome sequence of Corynebacterium casei LMG S-19264T (=DSM 44701T), isolated from a smear-ripened cheese.</title>
        <authorList>
            <consortium name="US DOE Joint Genome Institute (JGI-PGF)"/>
            <person name="Walter F."/>
            <person name="Albersmeier A."/>
            <person name="Kalinowski J."/>
            <person name="Ruckert C."/>
        </authorList>
    </citation>
    <scope>NUCLEOTIDE SEQUENCE</scope>
    <source>
        <strain evidence="1">CGMCC 1.12919</strain>
    </source>
</reference>
<evidence type="ECO:0000313" key="1">
    <source>
        <dbReference type="EMBL" id="GGC52618.1"/>
    </source>
</evidence>
<reference evidence="1" key="2">
    <citation type="submission" date="2020-09" db="EMBL/GenBank/DDBJ databases">
        <authorList>
            <person name="Sun Q."/>
            <person name="Zhou Y."/>
        </authorList>
    </citation>
    <scope>NUCLEOTIDE SEQUENCE</scope>
    <source>
        <strain evidence="1">CGMCC 1.12919</strain>
    </source>
</reference>
<protein>
    <submittedName>
        <fullName evidence="1">Uncharacterized protein</fullName>
    </submittedName>
</protein>
<dbReference type="Proteomes" id="UP000637002">
    <property type="component" value="Unassembled WGS sequence"/>
</dbReference>
<dbReference type="AlphaFoldDB" id="A0A916TYU2"/>
<comment type="caution">
    <text evidence="1">The sequence shown here is derived from an EMBL/GenBank/DDBJ whole genome shotgun (WGS) entry which is preliminary data.</text>
</comment>
<dbReference type="EMBL" id="BMGG01000002">
    <property type="protein sequence ID" value="GGC52618.1"/>
    <property type="molecule type" value="Genomic_DNA"/>
</dbReference>
<accession>A0A916TYU2</accession>
<keyword evidence="2" id="KW-1185">Reference proteome</keyword>
<organism evidence="1 2">
    <name type="scientific">Chelatococcus reniformis</name>
    <dbReference type="NCBI Taxonomy" id="1494448"/>
    <lineage>
        <taxon>Bacteria</taxon>
        <taxon>Pseudomonadati</taxon>
        <taxon>Pseudomonadota</taxon>
        <taxon>Alphaproteobacteria</taxon>
        <taxon>Hyphomicrobiales</taxon>
        <taxon>Chelatococcaceae</taxon>
        <taxon>Chelatococcus</taxon>
    </lineage>
</organism>
<gene>
    <name evidence="1" type="ORF">GCM10010994_09620</name>
</gene>
<evidence type="ECO:0000313" key="2">
    <source>
        <dbReference type="Proteomes" id="UP000637002"/>
    </source>
</evidence>
<name>A0A916TYU2_9HYPH</name>
<proteinExistence type="predicted"/>
<sequence>MAGPAPASKSNVTMEPAYTPPRQARCILAGLEERPIDRDIRVSLVDGLR</sequence>